<dbReference type="Gene3D" id="2.130.10.10">
    <property type="entry name" value="YVTN repeat-like/Quinoprotein amine dehydrogenase"/>
    <property type="match status" value="2"/>
</dbReference>
<dbReference type="InterPro" id="IPR039085">
    <property type="entry name" value="DCA10"/>
</dbReference>
<dbReference type="Proteomes" id="UP001152795">
    <property type="component" value="Unassembled WGS sequence"/>
</dbReference>
<evidence type="ECO:0000313" key="5">
    <source>
        <dbReference type="Proteomes" id="UP001152795"/>
    </source>
</evidence>
<reference evidence="4" key="1">
    <citation type="submission" date="2020-04" db="EMBL/GenBank/DDBJ databases">
        <authorList>
            <person name="Alioto T."/>
            <person name="Alioto T."/>
            <person name="Gomez Garrido J."/>
        </authorList>
    </citation>
    <scope>NUCLEOTIDE SEQUENCE</scope>
    <source>
        <strain evidence="4">A484AB</strain>
    </source>
</reference>
<dbReference type="InterPro" id="IPR015943">
    <property type="entry name" value="WD40/YVTN_repeat-like_dom_sf"/>
</dbReference>
<dbReference type="PANTHER" id="PTHR14588:SF2">
    <property type="entry name" value="DDB1- AND CUL4-ASSOCIATED FACTOR 10"/>
    <property type="match status" value="1"/>
</dbReference>
<dbReference type="InterPro" id="IPR019775">
    <property type="entry name" value="WD40_repeat_CS"/>
</dbReference>
<evidence type="ECO:0000256" key="2">
    <source>
        <dbReference type="ARBA" id="ARBA00022574"/>
    </source>
</evidence>
<keyword evidence="3" id="KW-0677">Repeat</keyword>
<dbReference type="OrthoDB" id="20669at2759"/>
<dbReference type="PANTHER" id="PTHR14588">
    <property type="entry name" value="DDB1- AND CUL4-ASSOCIATED FACTOR 10"/>
    <property type="match status" value="1"/>
</dbReference>
<gene>
    <name evidence="4" type="ORF">PACLA_8A031203</name>
</gene>
<evidence type="ECO:0000256" key="1">
    <source>
        <dbReference type="ARBA" id="ARBA00005903"/>
    </source>
</evidence>
<sequence>MEAEVKRKRGYSSLNMLGKREIGQQFLKHDTLTSKYYKHLKMSWNQDEAHGAIFNLEFSPSGKMLVAACEERAILLYDPISRKCVHRMPNAHEDSVNTICFCDERIFASGSDDCNVALWDTRMLGEHIMELSGHTGWVKSLVYDTNTKMLLSSAFDGTVRMWDINRSPCSEHDASVTMYSDRDVSRMQVTLNKLIISCQNWENSGDIIIIFHNLDLPHFADDLSDGVPAENENDEVHIRNIPERLSSNSEYIDIPLRIPSFVVHPHGSCLVSRYLTTNNDEYTIVHDMQSCFSCGERRLSYYIQESVSGSGFIKEQGFSPDGRVIASPFGHGTRLLAFDSDCSHWRKHSKVKSLSEVKFLLGHSMPVCCSKFSPNHMLLATGCLAGKIAFHEPKL</sequence>
<organism evidence="4 5">
    <name type="scientific">Paramuricea clavata</name>
    <name type="common">Red gorgonian</name>
    <name type="synonym">Violescent sea-whip</name>
    <dbReference type="NCBI Taxonomy" id="317549"/>
    <lineage>
        <taxon>Eukaryota</taxon>
        <taxon>Metazoa</taxon>
        <taxon>Cnidaria</taxon>
        <taxon>Anthozoa</taxon>
        <taxon>Octocorallia</taxon>
        <taxon>Malacalcyonacea</taxon>
        <taxon>Plexauridae</taxon>
        <taxon>Paramuricea</taxon>
    </lineage>
</organism>
<evidence type="ECO:0000313" key="4">
    <source>
        <dbReference type="EMBL" id="CAB3999176.1"/>
    </source>
</evidence>
<name>A0A7D9E190_PARCT</name>
<keyword evidence="5" id="KW-1185">Reference proteome</keyword>
<dbReference type="PROSITE" id="PS00678">
    <property type="entry name" value="WD_REPEATS_1"/>
    <property type="match status" value="1"/>
</dbReference>
<dbReference type="GO" id="GO:0080008">
    <property type="term" value="C:Cul4-RING E3 ubiquitin ligase complex"/>
    <property type="evidence" value="ECO:0007669"/>
    <property type="project" value="TreeGrafter"/>
</dbReference>
<dbReference type="SUPFAM" id="SSF50978">
    <property type="entry name" value="WD40 repeat-like"/>
    <property type="match status" value="1"/>
</dbReference>
<proteinExistence type="inferred from homology"/>
<dbReference type="Pfam" id="PF00400">
    <property type="entry name" value="WD40"/>
    <property type="match status" value="4"/>
</dbReference>
<protein>
    <submittedName>
        <fullName evidence="4">DDB1- and CUL4-associated factor 10-like</fullName>
    </submittedName>
</protein>
<dbReference type="SMART" id="SM00320">
    <property type="entry name" value="WD40"/>
    <property type="match status" value="4"/>
</dbReference>
<comment type="caution">
    <text evidence="4">The sequence shown here is derived from an EMBL/GenBank/DDBJ whole genome shotgun (WGS) entry which is preliminary data.</text>
</comment>
<dbReference type="InterPro" id="IPR001680">
    <property type="entry name" value="WD40_rpt"/>
</dbReference>
<dbReference type="InterPro" id="IPR036322">
    <property type="entry name" value="WD40_repeat_dom_sf"/>
</dbReference>
<dbReference type="PROSITE" id="PS50082">
    <property type="entry name" value="WD_REPEATS_2"/>
    <property type="match status" value="2"/>
</dbReference>
<comment type="similarity">
    <text evidence="1">Belongs to the WD repeat DCAF10 family.</text>
</comment>
<keyword evidence="2" id="KW-0853">WD repeat</keyword>
<accession>A0A7D9E190</accession>
<dbReference type="EMBL" id="CACRXK020003531">
    <property type="protein sequence ID" value="CAB3999176.1"/>
    <property type="molecule type" value="Genomic_DNA"/>
</dbReference>
<dbReference type="PROSITE" id="PS50294">
    <property type="entry name" value="WD_REPEATS_REGION"/>
    <property type="match status" value="2"/>
</dbReference>
<dbReference type="AlphaFoldDB" id="A0A7D9E190"/>
<evidence type="ECO:0000256" key="3">
    <source>
        <dbReference type="ARBA" id="ARBA00022737"/>
    </source>
</evidence>